<keyword evidence="1 3" id="KW-0646">Protease inhibitor</keyword>
<dbReference type="SUPFAM" id="SSF54403">
    <property type="entry name" value="Cystatin/monellin"/>
    <property type="match status" value="1"/>
</dbReference>
<keyword evidence="2 3" id="KW-0789">Thiol protease inhibitor</keyword>
<dbReference type="PROSITE" id="PS00287">
    <property type="entry name" value="CYSTATIN"/>
    <property type="match status" value="1"/>
</dbReference>
<evidence type="ECO:0000313" key="5">
    <source>
        <dbReference type="EMBL" id="KVH91525.1"/>
    </source>
</evidence>
<dbReference type="InterPro" id="IPR046350">
    <property type="entry name" value="Cystatin_sf"/>
</dbReference>
<evidence type="ECO:0000313" key="6">
    <source>
        <dbReference type="Proteomes" id="UP000243975"/>
    </source>
</evidence>
<dbReference type="Gene3D" id="3.10.450.10">
    <property type="match status" value="1"/>
</dbReference>
<feature type="domain" description="Cystatin" evidence="4">
    <location>
        <begin position="3"/>
        <end position="79"/>
    </location>
</feature>
<dbReference type="EMBL" id="LEKV01004930">
    <property type="protein sequence ID" value="KVH91525.1"/>
    <property type="molecule type" value="Genomic_DNA"/>
</dbReference>
<accession>A0A124SBR9</accession>
<dbReference type="InterPro" id="IPR027214">
    <property type="entry name" value="Cystatin"/>
</dbReference>
<dbReference type="Proteomes" id="UP000243975">
    <property type="component" value="Unassembled WGS sequence"/>
</dbReference>
<name>A0A124SBR9_CYNCS</name>
<dbReference type="STRING" id="59895.A0A124SBR9"/>
<dbReference type="Gramene" id="KVH91525">
    <property type="protein sequence ID" value="KVH91525"/>
    <property type="gene ID" value="Ccrd_006453"/>
</dbReference>
<reference evidence="5 6" key="1">
    <citation type="journal article" date="2016" name="Sci. Rep.">
        <title>The genome sequence of the outbreeding globe artichoke constructed de novo incorporating a phase-aware low-pass sequencing strategy of F1 progeny.</title>
        <authorList>
            <person name="Scaglione D."/>
            <person name="Reyes-Chin-Wo S."/>
            <person name="Acquadro A."/>
            <person name="Froenicke L."/>
            <person name="Portis E."/>
            <person name="Beitel C."/>
            <person name="Tirone M."/>
            <person name="Mauro R."/>
            <person name="Lo Monaco A."/>
            <person name="Mauromicale G."/>
            <person name="Faccioli P."/>
            <person name="Cattivelli L."/>
            <person name="Rieseberg L."/>
            <person name="Michelmore R."/>
            <person name="Lanteri S."/>
        </authorList>
    </citation>
    <scope>NUCLEOTIDE SEQUENCE [LARGE SCALE GENOMIC DNA]</scope>
    <source>
        <strain evidence="5">2C</strain>
    </source>
</reference>
<dbReference type="PANTHER" id="PTHR11413:SF116">
    <property type="entry name" value="MULTICYSTATIN"/>
    <property type="match status" value="1"/>
</dbReference>
<keyword evidence="6" id="KW-1185">Reference proteome</keyword>
<protein>
    <recommendedName>
        <fullName evidence="3">Cysteine proteinase inhibitor</fullName>
    </recommendedName>
</protein>
<comment type="similarity">
    <text evidence="3">Belongs to the cystatin family. Phytocystatin subfamily.</text>
</comment>
<dbReference type="PANTHER" id="PTHR11413">
    <property type="entry name" value="CYSTATIN FAMILY MEMBER"/>
    <property type="match status" value="1"/>
</dbReference>
<comment type="caution">
    <text evidence="5">The sequence shown here is derived from an EMBL/GenBank/DDBJ whole genome shotgun (WGS) entry which is preliminary data.</text>
</comment>
<proteinExistence type="inferred from homology"/>
<dbReference type="InterPro" id="IPR018073">
    <property type="entry name" value="Prot_inh_cystat_CS"/>
</dbReference>
<evidence type="ECO:0000256" key="3">
    <source>
        <dbReference type="RuleBase" id="RU362130"/>
    </source>
</evidence>
<dbReference type="SMART" id="SM00043">
    <property type="entry name" value="CY"/>
    <property type="match status" value="1"/>
</dbReference>
<gene>
    <name evidence="5" type="ORF">Ccrd_006453</name>
</gene>
<sequence length="260" mass="28600">MAAVAGGANTVENTVEIDTIARFAVDEHNKKQVVNTKEQVVQGKLYIITLEANDGGETKTYEAKVREWCNIVLDVIGTNEVEGRELRTNTVLLEDQSRKQVHHSINAPDKHNDERLDKLTGMDCDNDFQLVHQPQLKAATRITRKDKGTAVGHVMEATYEQPDAKDTTLGIRTRTSPKTLYETVKCLTPAQRATIKDMGFESLLDMTVDGIPAKLGFYVVDMLDVAAMNIKINNGAIPITAESIHEVLKVANGGHGSEFG</sequence>
<evidence type="ECO:0000256" key="2">
    <source>
        <dbReference type="ARBA" id="ARBA00022704"/>
    </source>
</evidence>
<organism evidence="5 6">
    <name type="scientific">Cynara cardunculus var. scolymus</name>
    <name type="common">Globe artichoke</name>
    <name type="synonym">Cynara scolymus</name>
    <dbReference type="NCBI Taxonomy" id="59895"/>
    <lineage>
        <taxon>Eukaryota</taxon>
        <taxon>Viridiplantae</taxon>
        <taxon>Streptophyta</taxon>
        <taxon>Embryophyta</taxon>
        <taxon>Tracheophyta</taxon>
        <taxon>Spermatophyta</taxon>
        <taxon>Magnoliopsida</taxon>
        <taxon>eudicotyledons</taxon>
        <taxon>Gunneridae</taxon>
        <taxon>Pentapetalae</taxon>
        <taxon>asterids</taxon>
        <taxon>campanulids</taxon>
        <taxon>Asterales</taxon>
        <taxon>Asteraceae</taxon>
        <taxon>Carduoideae</taxon>
        <taxon>Cardueae</taxon>
        <taxon>Carduinae</taxon>
        <taxon>Cynara</taxon>
    </lineage>
</organism>
<dbReference type="CDD" id="cd00042">
    <property type="entry name" value="CY"/>
    <property type="match status" value="1"/>
</dbReference>
<dbReference type="Pfam" id="PF16845">
    <property type="entry name" value="SQAPI"/>
    <property type="match status" value="1"/>
</dbReference>
<dbReference type="AlphaFoldDB" id="A0A124SBR9"/>
<evidence type="ECO:0000259" key="4">
    <source>
        <dbReference type="SMART" id="SM00043"/>
    </source>
</evidence>
<dbReference type="GO" id="GO:0004869">
    <property type="term" value="F:cysteine-type endopeptidase inhibitor activity"/>
    <property type="evidence" value="ECO:0007669"/>
    <property type="project" value="UniProtKB-KW"/>
</dbReference>
<dbReference type="InterPro" id="IPR000010">
    <property type="entry name" value="Cystatin_dom"/>
</dbReference>
<evidence type="ECO:0000256" key="1">
    <source>
        <dbReference type="ARBA" id="ARBA00022690"/>
    </source>
</evidence>